<evidence type="ECO:0000256" key="1">
    <source>
        <dbReference type="SAM" id="Coils"/>
    </source>
</evidence>
<keyword evidence="1" id="KW-0175">Coiled coil</keyword>
<feature type="coiled-coil region" evidence="1">
    <location>
        <begin position="11"/>
        <end position="38"/>
    </location>
</feature>
<evidence type="ECO:0000313" key="3">
    <source>
        <dbReference type="Proteomes" id="UP000179807"/>
    </source>
</evidence>
<protein>
    <submittedName>
        <fullName evidence="2">Uncharacterized protein</fullName>
    </submittedName>
</protein>
<dbReference type="VEuPathDB" id="TrichDB:TRFO_05066"/>
<dbReference type="EMBL" id="MLAK01000682">
    <property type="protein sequence ID" value="OHT07944.1"/>
    <property type="molecule type" value="Genomic_DNA"/>
</dbReference>
<keyword evidence="3" id="KW-1185">Reference proteome</keyword>
<sequence>MENIDNKDFYIADAKSIIEKIANELNEIEKSASNANENSNTKSYYSDIDQPNEKRSKTFHFGQKYIKLNEETQNDESNEHVRKTVDFLRDLTLICWMGGSRLQNEVIFQQNQAFLNRIINYITRSASKGPIIVEILKFFEIIMRDNVEIMSKFLDRKILQNLLNQRTHENEKQMISRWVLKILYISQLYYSNTSANPDVSLEDYRNYIDDYKKIYKQTK</sequence>
<dbReference type="RefSeq" id="XP_068361080.1">
    <property type="nucleotide sequence ID" value="XM_068492273.1"/>
</dbReference>
<gene>
    <name evidence="2" type="ORF">TRFO_05066</name>
</gene>
<organism evidence="2 3">
    <name type="scientific">Tritrichomonas foetus</name>
    <dbReference type="NCBI Taxonomy" id="1144522"/>
    <lineage>
        <taxon>Eukaryota</taxon>
        <taxon>Metamonada</taxon>
        <taxon>Parabasalia</taxon>
        <taxon>Tritrichomonadida</taxon>
        <taxon>Tritrichomonadidae</taxon>
        <taxon>Tritrichomonas</taxon>
    </lineage>
</organism>
<name>A0A1J4KAL4_9EUKA</name>
<proteinExistence type="predicted"/>
<dbReference type="AlphaFoldDB" id="A0A1J4KAL4"/>
<evidence type="ECO:0000313" key="2">
    <source>
        <dbReference type="EMBL" id="OHT07944.1"/>
    </source>
</evidence>
<dbReference type="GeneID" id="94826977"/>
<dbReference type="Proteomes" id="UP000179807">
    <property type="component" value="Unassembled WGS sequence"/>
</dbReference>
<reference evidence="2" key="1">
    <citation type="submission" date="2016-10" db="EMBL/GenBank/DDBJ databases">
        <authorList>
            <person name="Benchimol M."/>
            <person name="Almeida L.G."/>
            <person name="Vasconcelos A.T."/>
            <person name="Perreira-Neves A."/>
            <person name="Rosa I.A."/>
            <person name="Tasca T."/>
            <person name="Bogo M.R."/>
            <person name="de Souza W."/>
        </authorList>
    </citation>
    <scope>NUCLEOTIDE SEQUENCE [LARGE SCALE GENOMIC DNA]</scope>
    <source>
        <strain evidence="2">K</strain>
    </source>
</reference>
<comment type="caution">
    <text evidence="2">The sequence shown here is derived from an EMBL/GenBank/DDBJ whole genome shotgun (WGS) entry which is preliminary data.</text>
</comment>
<accession>A0A1J4KAL4</accession>